<evidence type="ECO:0000256" key="1">
    <source>
        <dbReference type="ARBA" id="ARBA00001970"/>
    </source>
</evidence>
<evidence type="ECO:0008006" key="12">
    <source>
        <dbReference type="Google" id="ProtNLM"/>
    </source>
</evidence>
<evidence type="ECO:0000256" key="4">
    <source>
        <dbReference type="ARBA" id="ARBA00022723"/>
    </source>
</evidence>
<evidence type="ECO:0000256" key="5">
    <source>
        <dbReference type="ARBA" id="ARBA00023002"/>
    </source>
</evidence>
<keyword evidence="2" id="KW-0575">Peroxidase</keyword>
<dbReference type="PROSITE" id="PS51405">
    <property type="entry name" value="HEME_HALOPEROXIDASE"/>
    <property type="match status" value="1"/>
</dbReference>
<proteinExistence type="inferred from homology"/>
<gene>
    <name evidence="10" type="ORF">AAF712_001853</name>
</gene>
<dbReference type="EMBL" id="JBBXMP010000004">
    <property type="protein sequence ID" value="KAL0071287.1"/>
    <property type="molecule type" value="Genomic_DNA"/>
</dbReference>
<dbReference type="InterPro" id="IPR015797">
    <property type="entry name" value="NUDIX_hydrolase-like_dom_sf"/>
</dbReference>
<reference evidence="10 11" key="1">
    <citation type="submission" date="2024-05" db="EMBL/GenBank/DDBJ databases">
        <title>A draft genome resource for the thread blight pathogen Marasmius tenuissimus strain MS-2.</title>
        <authorList>
            <person name="Yulfo-Soto G.E."/>
            <person name="Baruah I.K."/>
            <person name="Amoako-Attah I."/>
            <person name="Bukari Y."/>
            <person name="Meinhardt L.W."/>
            <person name="Bailey B.A."/>
            <person name="Cohen S.P."/>
        </authorList>
    </citation>
    <scope>NUCLEOTIDE SEQUENCE [LARGE SCALE GENOMIC DNA]</scope>
    <source>
        <strain evidence="10 11">MS-2</strain>
    </source>
</reference>
<dbReference type="Gene3D" id="1.10.489.10">
    <property type="entry name" value="Chloroperoxidase-like"/>
    <property type="match status" value="1"/>
</dbReference>
<accession>A0ABR3AD37</accession>
<dbReference type="Pfam" id="PF01328">
    <property type="entry name" value="Peroxidase_2"/>
    <property type="match status" value="1"/>
</dbReference>
<feature type="domain" description="Heme haloperoxidase family profile" evidence="8">
    <location>
        <begin position="413"/>
        <end position="623"/>
    </location>
</feature>
<dbReference type="PROSITE" id="PS51462">
    <property type="entry name" value="NUDIX"/>
    <property type="match status" value="1"/>
</dbReference>
<dbReference type="SUPFAM" id="SSF55811">
    <property type="entry name" value="Nudix"/>
    <property type="match status" value="1"/>
</dbReference>
<dbReference type="InterPro" id="IPR000028">
    <property type="entry name" value="Chloroperoxidase"/>
</dbReference>
<evidence type="ECO:0000259" key="8">
    <source>
        <dbReference type="PROSITE" id="PS51405"/>
    </source>
</evidence>
<evidence type="ECO:0000256" key="2">
    <source>
        <dbReference type="ARBA" id="ARBA00022559"/>
    </source>
</evidence>
<keyword evidence="11" id="KW-1185">Reference proteome</keyword>
<dbReference type="PANTHER" id="PTHR33577:SF18">
    <property type="entry name" value="HEME HALOPEROXIDASE FAMILY PROFILE DOMAIN-CONTAINING PROTEIN"/>
    <property type="match status" value="1"/>
</dbReference>
<dbReference type="Proteomes" id="UP001437256">
    <property type="component" value="Unassembled WGS sequence"/>
</dbReference>
<dbReference type="InterPro" id="IPR036851">
    <property type="entry name" value="Chloroperoxidase-like_sf"/>
</dbReference>
<dbReference type="SUPFAM" id="SSF47571">
    <property type="entry name" value="Cloroperoxidase"/>
    <property type="match status" value="1"/>
</dbReference>
<dbReference type="PANTHER" id="PTHR33577">
    <property type="entry name" value="STERIGMATOCYSTIN BIOSYNTHESIS PEROXIDASE STCC-RELATED"/>
    <property type="match status" value="1"/>
</dbReference>
<comment type="cofactor">
    <cofactor evidence="1">
        <name>heme b</name>
        <dbReference type="ChEBI" id="CHEBI:60344"/>
    </cofactor>
</comment>
<evidence type="ECO:0000256" key="7">
    <source>
        <dbReference type="ARBA" id="ARBA00025795"/>
    </source>
</evidence>
<dbReference type="Pfam" id="PF00293">
    <property type="entry name" value="NUDIX"/>
    <property type="match status" value="1"/>
</dbReference>
<dbReference type="Gene3D" id="3.90.79.10">
    <property type="entry name" value="Nucleoside Triphosphate Pyrophosphohydrolase"/>
    <property type="match status" value="1"/>
</dbReference>
<evidence type="ECO:0000256" key="3">
    <source>
        <dbReference type="ARBA" id="ARBA00022617"/>
    </source>
</evidence>
<evidence type="ECO:0000313" key="11">
    <source>
        <dbReference type="Proteomes" id="UP001437256"/>
    </source>
</evidence>
<dbReference type="InterPro" id="IPR000086">
    <property type="entry name" value="NUDIX_hydrolase_dom"/>
</dbReference>
<keyword evidence="5" id="KW-0560">Oxidoreductase</keyword>
<protein>
    <recommendedName>
        <fullName evidence="12">Nudix hydrolase domain-containing protein</fullName>
    </recommendedName>
</protein>
<comment type="similarity">
    <text evidence="7">Belongs to the chloroperoxidase family.</text>
</comment>
<evidence type="ECO:0000259" key="9">
    <source>
        <dbReference type="PROSITE" id="PS51462"/>
    </source>
</evidence>
<keyword evidence="6" id="KW-0408">Iron</keyword>
<keyword evidence="4" id="KW-0479">Metal-binding</keyword>
<evidence type="ECO:0000256" key="6">
    <source>
        <dbReference type="ARBA" id="ARBA00023004"/>
    </source>
</evidence>
<feature type="domain" description="Nudix hydrolase" evidence="9">
    <location>
        <begin position="174"/>
        <end position="322"/>
    </location>
</feature>
<comment type="caution">
    <text evidence="10">The sequence shown here is derived from an EMBL/GenBank/DDBJ whole genome shotgun (WGS) entry which is preliminary data.</text>
</comment>
<dbReference type="CDD" id="cd03676">
    <property type="entry name" value="NUDIX_Tnr3_like"/>
    <property type="match status" value="1"/>
</dbReference>
<sequence length="641" mass="72852">MTKSLSLLQVVDTCDNCRPNRPSPLPDVSPFDSERLIPWCLSPDPRSPAIGLLRPVMIEALQKENDRSRASNQPELWYFDLESNRPRVTFQSWLDTVTKRNTAIKELCERWRDSGMFEDVCGPKKWRAEMYPVYKDPFAAHDYPASGQGDEDSSKLNYAFEMERSACALFGVVTYGIHMTVFVKDSEGDKVKIWVPTRAKTKPTFPGLLDNTVAGGVPSGMSMFESLVKECMEEASIPDNIVRKYTRATGSISYFFRTTKGWLQPEIEYVYDMEIPASEPELFQPKPSDGEVEFFELLDQDEVITRMKAALFKPNCALVIIDFLIRFGYITPDNEANYQKIITRLHELLTLFITPHYHHSTSDTRNMTNPVIKLVQTAAVFTWDFMLVLVNTFTPNLKSGQIVAEGCPGFKGNWPEYMPAKEGDSRCSCPALNALANHGVLPRDGKNISFKEMSRVINESYNFAPTFCFFVPNYAANFLKRSYFKDTFNLAELDLHNAIEHDGSLTREDIHFNPDQSKPHIPFVEELLSYASGKDAEGRTLLTEDDLARYCAKRRADSKANNPEYTLAKTHEFFSSSNNSTMLRIFGGRVDDLKTVLVEERIPEGWESACKARKGLTMASFNRTVIGLEKATKNYLKDKQD</sequence>
<organism evidence="10 11">
    <name type="scientific">Marasmius tenuissimus</name>
    <dbReference type="NCBI Taxonomy" id="585030"/>
    <lineage>
        <taxon>Eukaryota</taxon>
        <taxon>Fungi</taxon>
        <taxon>Dikarya</taxon>
        <taxon>Basidiomycota</taxon>
        <taxon>Agaricomycotina</taxon>
        <taxon>Agaricomycetes</taxon>
        <taxon>Agaricomycetidae</taxon>
        <taxon>Agaricales</taxon>
        <taxon>Marasmiineae</taxon>
        <taxon>Marasmiaceae</taxon>
        <taxon>Marasmius</taxon>
    </lineage>
</organism>
<name>A0ABR3AD37_9AGAR</name>
<evidence type="ECO:0000313" key="10">
    <source>
        <dbReference type="EMBL" id="KAL0071287.1"/>
    </source>
</evidence>
<keyword evidence="3" id="KW-0349">Heme</keyword>